<dbReference type="Proteomes" id="UP000681722">
    <property type="component" value="Unassembled WGS sequence"/>
</dbReference>
<evidence type="ECO:0000259" key="9">
    <source>
        <dbReference type="PROSITE" id="PS01186"/>
    </source>
</evidence>
<comment type="subcellular location">
    <subcellularLocation>
        <location evidence="1">Cell membrane</location>
        <topology evidence="1">Multi-pass membrane protein</topology>
    </subcellularLocation>
</comment>
<dbReference type="EMBL" id="CAJOBC010082209">
    <property type="protein sequence ID" value="CAF4282663.1"/>
    <property type="molecule type" value="Genomic_DNA"/>
</dbReference>
<dbReference type="PROSITE" id="PS00022">
    <property type="entry name" value="EGF_1"/>
    <property type="match status" value="1"/>
</dbReference>
<evidence type="ECO:0000313" key="12">
    <source>
        <dbReference type="Proteomes" id="UP000663829"/>
    </source>
</evidence>
<evidence type="ECO:0000256" key="1">
    <source>
        <dbReference type="ARBA" id="ARBA00004651"/>
    </source>
</evidence>
<protein>
    <recommendedName>
        <fullName evidence="8 9">EGF-like domain-containing protein</fullName>
    </recommendedName>
</protein>
<evidence type="ECO:0000256" key="5">
    <source>
        <dbReference type="ARBA" id="ARBA00022989"/>
    </source>
</evidence>
<evidence type="ECO:0000256" key="4">
    <source>
        <dbReference type="ARBA" id="ARBA00022692"/>
    </source>
</evidence>
<evidence type="ECO:0000256" key="2">
    <source>
        <dbReference type="ARBA" id="ARBA00005542"/>
    </source>
</evidence>
<dbReference type="PANTHER" id="PTHR14319:SF3">
    <property type="entry name" value="TRANSMEMBRANE PROTEIN-LIKE PROTEIN"/>
    <property type="match status" value="1"/>
</dbReference>
<evidence type="ECO:0000259" key="8">
    <source>
        <dbReference type="PROSITE" id="PS00022"/>
    </source>
</evidence>
<keyword evidence="3" id="KW-1003">Cell membrane</keyword>
<dbReference type="InterPro" id="IPR021910">
    <property type="entry name" value="NGX6/PGAP6/MYMK"/>
</dbReference>
<name>A0A815K2V7_9BILA</name>
<feature type="transmembrane region" description="Helical" evidence="7">
    <location>
        <begin position="473"/>
        <end position="492"/>
    </location>
</feature>
<dbReference type="Pfam" id="PF12036">
    <property type="entry name" value="DUF3522"/>
    <property type="match status" value="1"/>
</dbReference>
<feature type="transmembrane region" description="Helical" evidence="7">
    <location>
        <begin position="413"/>
        <end position="435"/>
    </location>
</feature>
<feature type="domain" description="EGF-like" evidence="8 9">
    <location>
        <begin position="280"/>
        <end position="291"/>
    </location>
</feature>
<feature type="transmembrane region" description="Helical" evidence="7">
    <location>
        <begin position="302"/>
        <end position="321"/>
    </location>
</feature>
<gene>
    <name evidence="10" type="ORF">GPM918_LOCUS32649</name>
    <name evidence="11" type="ORF">SRO942_LOCUS33320</name>
</gene>
<keyword evidence="12" id="KW-1185">Reference proteome</keyword>
<organism evidence="10 12">
    <name type="scientific">Didymodactylos carnosus</name>
    <dbReference type="NCBI Taxonomy" id="1234261"/>
    <lineage>
        <taxon>Eukaryota</taxon>
        <taxon>Metazoa</taxon>
        <taxon>Spiralia</taxon>
        <taxon>Gnathifera</taxon>
        <taxon>Rotifera</taxon>
        <taxon>Eurotatoria</taxon>
        <taxon>Bdelloidea</taxon>
        <taxon>Philodinida</taxon>
        <taxon>Philodinidae</taxon>
        <taxon>Didymodactylos</taxon>
    </lineage>
</organism>
<keyword evidence="4 7" id="KW-0812">Transmembrane</keyword>
<dbReference type="AlphaFoldDB" id="A0A815K2V7"/>
<proteinExistence type="inferred from homology"/>
<feature type="transmembrane region" description="Helical" evidence="7">
    <location>
        <begin position="328"/>
        <end position="345"/>
    </location>
</feature>
<dbReference type="InterPro" id="IPR000742">
    <property type="entry name" value="EGF"/>
</dbReference>
<dbReference type="Proteomes" id="UP000663829">
    <property type="component" value="Unassembled WGS sequence"/>
</dbReference>
<dbReference type="EMBL" id="CAJNOQ010016805">
    <property type="protein sequence ID" value="CAF1387851.1"/>
    <property type="molecule type" value="Genomic_DNA"/>
</dbReference>
<evidence type="ECO:0000256" key="6">
    <source>
        <dbReference type="ARBA" id="ARBA00023136"/>
    </source>
</evidence>
<accession>A0A815K2V7</accession>
<comment type="caution">
    <text evidence="10">The sequence shown here is derived from an EMBL/GenBank/DDBJ whole genome shotgun (WGS) entry which is preliminary data.</text>
</comment>
<keyword evidence="6 7" id="KW-0472">Membrane</keyword>
<dbReference type="GO" id="GO:0005886">
    <property type="term" value="C:plasma membrane"/>
    <property type="evidence" value="ECO:0007669"/>
    <property type="project" value="UniProtKB-SubCell"/>
</dbReference>
<evidence type="ECO:0000313" key="10">
    <source>
        <dbReference type="EMBL" id="CAF1387851.1"/>
    </source>
</evidence>
<dbReference type="PROSITE" id="PS01186">
    <property type="entry name" value="EGF_2"/>
    <property type="match status" value="1"/>
</dbReference>
<dbReference type="OrthoDB" id="10062371at2759"/>
<reference evidence="10" key="1">
    <citation type="submission" date="2021-02" db="EMBL/GenBank/DDBJ databases">
        <authorList>
            <person name="Nowell W R."/>
        </authorList>
    </citation>
    <scope>NUCLEOTIDE SEQUENCE</scope>
</reference>
<evidence type="ECO:0000313" key="11">
    <source>
        <dbReference type="EMBL" id="CAF4282663.1"/>
    </source>
</evidence>
<sequence>YYVSKGNSLISVILGLEWSQACDVDIAIRINGLPNNYTFDYKTTCSRNQSTVCTINIEQVAAFNWIYIEVAKESGCTSSVYSLLDVRMTDCSTMMSNQNGSCIRSYPTRRIMFNYYYDFLYVPLYLERPNFTPTSSSSAITMNKNNSIYAVEFIVDERNIGGTLNLDFDVRAMSSVSVKTNVSVYICLSKHYPQTMYNCEQNYLINIPKNSLTVRSIPYPEIALWYLTIQHVCNDSEIICSNSSLSVVFQITSSQCTSQQCGKYGLCRIMTSQQNVFSTCVCIAGYRGYACTDSSKASVAKSFNAVLFLTLSNLMFIPAIILALSRRLFIEALFYFFNMFFSTFYHACDQDIYKYCIFKYDGLQLTDFIGSYASFVITLITMATIPRTIKVFLFILGLLTCVAINARDRFDTVQFICLVSISFAFTVSTWIIVSVMRRRLHPTRKRLLLVIPGFLLAFAGVILFAFVETDSNYWYIHSIWHILMASSIMFFLPQKQLYKKENVELRTMTSLNAKNQNSISSLINAPDLTNIVNNQSQAQSVFVLAPPVLDSASVSSSITDTSKTSTDDLIKRR</sequence>
<comment type="similarity">
    <text evidence="2">Belongs to the TMEM8 family.</text>
</comment>
<dbReference type="PANTHER" id="PTHR14319">
    <property type="entry name" value="FIVE-SPAN TRANSMEMBRANE PROTEIN M83"/>
    <property type="match status" value="1"/>
</dbReference>
<evidence type="ECO:0000256" key="7">
    <source>
        <dbReference type="SAM" id="Phobius"/>
    </source>
</evidence>
<feature type="transmembrane region" description="Helical" evidence="7">
    <location>
        <begin position="447"/>
        <end position="467"/>
    </location>
</feature>
<keyword evidence="5 7" id="KW-1133">Transmembrane helix</keyword>
<feature type="non-terminal residue" evidence="10">
    <location>
        <position position="1"/>
    </location>
</feature>
<evidence type="ECO:0000256" key="3">
    <source>
        <dbReference type="ARBA" id="ARBA00022475"/>
    </source>
</evidence>
<feature type="transmembrane region" description="Helical" evidence="7">
    <location>
        <begin position="365"/>
        <end position="384"/>
    </location>
</feature>